<evidence type="ECO:0000259" key="1">
    <source>
        <dbReference type="PROSITE" id="PS51502"/>
    </source>
</evidence>
<feature type="domain" description="Stress-response A/B barrel" evidence="1">
    <location>
        <begin position="2"/>
        <end position="101"/>
    </location>
</feature>
<accession>A0A975S2M6</accession>
<organism evidence="2 3">
    <name type="scientific">Gemmobacter fulvus</name>
    <dbReference type="NCBI Taxonomy" id="2840474"/>
    <lineage>
        <taxon>Bacteria</taxon>
        <taxon>Pseudomonadati</taxon>
        <taxon>Pseudomonadota</taxon>
        <taxon>Alphaproteobacteria</taxon>
        <taxon>Rhodobacterales</taxon>
        <taxon>Paracoccaceae</taxon>
        <taxon>Gemmobacter</taxon>
    </lineage>
</organism>
<dbReference type="PROSITE" id="PS51502">
    <property type="entry name" value="S_R_A_B_BARREL"/>
    <property type="match status" value="1"/>
</dbReference>
<proteinExistence type="predicted"/>
<dbReference type="EMBL" id="CP076361">
    <property type="protein sequence ID" value="QWK91837.1"/>
    <property type="molecule type" value="Genomic_DNA"/>
</dbReference>
<dbReference type="InterPro" id="IPR013097">
    <property type="entry name" value="Dabb"/>
</dbReference>
<evidence type="ECO:0000313" key="2">
    <source>
        <dbReference type="EMBL" id="QWK91837.1"/>
    </source>
</evidence>
<dbReference type="AlphaFoldDB" id="A0A975S2M6"/>
<gene>
    <name evidence="2" type="ORF">KM031_08270</name>
</gene>
<dbReference type="KEGG" id="gfu:KM031_08270"/>
<dbReference type="Proteomes" id="UP000679352">
    <property type="component" value="Chromosome"/>
</dbReference>
<name>A0A975S2M6_9RHOB</name>
<dbReference type="SUPFAM" id="SSF54909">
    <property type="entry name" value="Dimeric alpha+beta barrel"/>
    <property type="match status" value="1"/>
</dbReference>
<reference evidence="2" key="1">
    <citation type="submission" date="2021-06" db="EMBL/GenBank/DDBJ databases">
        <title>Direct submission.</title>
        <authorList>
            <person name="Lee C.-S."/>
            <person name="Jin L."/>
        </authorList>
    </citation>
    <scope>NUCLEOTIDE SEQUENCE</scope>
    <source>
        <strain evidence="2">Con5</strain>
    </source>
</reference>
<evidence type="ECO:0000313" key="3">
    <source>
        <dbReference type="Proteomes" id="UP000679352"/>
    </source>
</evidence>
<protein>
    <submittedName>
        <fullName evidence="2">Dabb family protein</fullName>
    </submittedName>
</protein>
<keyword evidence="3" id="KW-1185">Reference proteome</keyword>
<dbReference type="RefSeq" id="WP_215506332.1">
    <property type="nucleotide sequence ID" value="NZ_CP076361.1"/>
</dbReference>
<sequence>MIRHIVALRFRPEVSAARKAALYRDLAGLTGHIAGIRDFRHFANVSVETPLARGFNDMFWFDFQDSATRDRYLVDARHQEIGAALVAELEGGAEGVFVCDVELE</sequence>
<dbReference type="SMART" id="SM00886">
    <property type="entry name" value="Dabb"/>
    <property type="match status" value="1"/>
</dbReference>
<dbReference type="Gene3D" id="3.30.70.100">
    <property type="match status" value="1"/>
</dbReference>
<dbReference type="Pfam" id="PF07876">
    <property type="entry name" value="Dabb"/>
    <property type="match status" value="1"/>
</dbReference>
<dbReference type="InterPro" id="IPR011008">
    <property type="entry name" value="Dimeric_a/b-barrel"/>
</dbReference>